<evidence type="ECO:0000259" key="8">
    <source>
        <dbReference type="PROSITE" id="PS51154"/>
    </source>
</evidence>
<evidence type="ECO:0000256" key="3">
    <source>
        <dbReference type="ARBA" id="ARBA00012983"/>
    </source>
</evidence>
<dbReference type="GO" id="GO:0140291">
    <property type="term" value="P:peptidyl-glutamate ADP-deribosylation"/>
    <property type="evidence" value="ECO:0007669"/>
    <property type="project" value="TreeGrafter"/>
</dbReference>
<dbReference type="InterPro" id="IPR043472">
    <property type="entry name" value="Macro_dom-like"/>
</dbReference>
<dbReference type="PANTHER" id="PTHR12521:SF0">
    <property type="entry name" value="ADP-RIBOSE GLYCOHYDROLASE OARD1"/>
    <property type="match status" value="1"/>
</dbReference>
<feature type="region of interest" description="Disordered" evidence="7">
    <location>
        <begin position="209"/>
        <end position="266"/>
    </location>
</feature>
<keyword evidence="5" id="KW-0904">Protein phosphatase</keyword>
<protein>
    <recommendedName>
        <fullName evidence="4">ADP-ribose 1''-phosphate phosphatase</fullName>
        <ecNumber evidence="3">3.1.3.84</ecNumber>
    </recommendedName>
</protein>
<evidence type="ECO:0000313" key="9">
    <source>
        <dbReference type="EMBL" id="SMY27536.1"/>
    </source>
</evidence>
<dbReference type="AlphaFoldDB" id="A0A1Y6LT17"/>
<dbReference type="GO" id="GO:0004721">
    <property type="term" value="F:phosphoprotein phosphatase activity"/>
    <property type="evidence" value="ECO:0007669"/>
    <property type="project" value="UniProtKB-KW"/>
</dbReference>
<dbReference type="Gene3D" id="3.40.220.10">
    <property type="entry name" value="Leucine Aminopeptidase, subunit E, domain 1"/>
    <property type="match status" value="1"/>
</dbReference>
<feature type="compositionally biased region" description="Low complexity" evidence="7">
    <location>
        <begin position="61"/>
        <end position="77"/>
    </location>
</feature>
<evidence type="ECO:0000256" key="7">
    <source>
        <dbReference type="SAM" id="MobiDB-lite"/>
    </source>
</evidence>
<keyword evidence="5" id="KW-0378">Hydrolase</keyword>
<dbReference type="EMBL" id="LT882684">
    <property type="protein sequence ID" value="SMY27536.1"/>
    <property type="molecule type" value="Genomic_DNA"/>
</dbReference>
<dbReference type="SMART" id="SM00506">
    <property type="entry name" value="A1pp"/>
    <property type="match status" value="1"/>
</dbReference>
<dbReference type="InterPro" id="IPR002589">
    <property type="entry name" value="Macro_dom"/>
</dbReference>
<dbReference type="Pfam" id="PF01661">
    <property type="entry name" value="Macro"/>
    <property type="match status" value="1"/>
</dbReference>
<evidence type="ECO:0000313" key="10">
    <source>
        <dbReference type="Proteomes" id="UP000215453"/>
    </source>
</evidence>
<feature type="compositionally biased region" description="Polar residues" evidence="7">
    <location>
        <begin position="1"/>
        <end position="12"/>
    </location>
</feature>
<feature type="region of interest" description="Disordered" evidence="7">
    <location>
        <begin position="1"/>
        <end position="87"/>
    </location>
</feature>
<feature type="domain" description="Macro" evidence="8">
    <location>
        <begin position="73"/>
        <end position="313"/>
    </location>
</feature>
<reference evidence="9 10" key="1">
    <citation type="submission" date="2016-10" db="EMBL/GenBank/DDBJ databases">
        <authorList>
            <person name="Varghese N."/>
        </authorList>
    </citation>
    <scope>NUCLEOTIDE SEQUENCE [LARGE SCALE GENOMIC DNA]</scope>
</reference>
<comment type="similarity">
    <text evidence="2">Belongs to the POA1 family.</text>
</comment>
<evidence type="ECO:0000256" key="5">
    <source>
        <dbReference type="ARBA" id="ARBA00022912"/>
    </source>
</evidence>
<evidence type="ECO:0000256" key="1">
    <source>
        <dbReference type="ARBA" id="ARBA00002432"/>
    </source>
</evidence>
<comment type="function">
    <text evidence="1">Highly specific phosphatase involved in the metabolism of ADP-ribose 1''-phosphate (Appr1p) which is produced as a consequence of tRNA splicing.</text>
</comment>
<dbReference type="PROSITE" id="PS51154">
    <property type="entry name" value="MACRO"/>
    <property type="match status" value="1"/>
</dbReference>
<dbReference type="InterPro" id="IPR050892">
    <property type="entry name" value="ADP-ribose_metab_enzymes"/>
</dbReference>
<accession>A0A1Y6LT17</accession>
<dbReference type="SUPFAM" id="SSF52949">
    <property type="entry name" value="Macro domain-like"/>
    <property type="match status" value="1"/>
</dbReference>
<comment type="catalytic activity">
    <reaction evidence="6">
        <text>ADP-alpha-D-ribose 1''-phosphate + H2O = ADP-D-ribose + phosphate</text>
        <dbReference type="Rhea" id="RHEA:25029"/>
        <dbReference type="ChEBI" id="CHEBI:15377"/>
        <dbReference type="ChEBI" id="CHEBI:43474"/>
        <dbReference type="ChEBI" id="CHEBI:57967"/>
        <dbReference type="ChEBI" id="CHEBI:58753"/>
        <dbReference type="EC" id="3.1.3.84"/>
    </reaction>
</comment>
<organism evidence="9 10">
    <name type="scientific">Zymoseptoria tritici ST99CH_1A5</name>
    <dbReference type="NCBI Taxonomy" id="1276529"/>
    <lineage>
        <taxon>Eukaryota</taxon>
        <taxon>Fungi</taxon>
        <taxon>Dikarya</taxon>
        <taxon>Ascomycota</taxon>
        <taxon>Pezizomycotina</taxon>
        <taxon>Dothideomycetes</taxon>
        <taxon>Dothideomycetidae</taxon>
        <taxon>Mycosphaerellales</taxon>
        <taxon>Mycosphaerellaceae</taxon>
        <taxon>Zymoseptoria</taxon>
    </lineage>
</organism>
<evidence type="ECO:0000256" key="2">
    <source>
        <dbReference type="ARBA" id="ARBA00006575"/>
    </source>
</evidence>
<dbReference type="EC" id="3.1.3.84" evidence="3"/>
<name>A0A1Y6LT17_ZYMTR</name>
<dbReference type="PANTHER" id="PTHR12521">
    <property type="entry name" value="PROTEIN C6ORF130"/>
    <property type="match status" value="1"/>
</dbReference>
<gene>
    <name evidence="9" type="ORF">ZT1A5_G8981</name>
</gene>
<evidence type="ECO:0000256" key="4">
    <source>
        <dbReference type="ARBA" id="ARBA00019744"/>
    </source>
</evidence>
<sequence length="313" mass="33699">MSASRANGGANTSRKRSALESVDSNTSNSHPFKRPRATPDTSSKTKSKSENISKYFKNPRAQRTSTTSSASPTKPKQNANPHAMSLSHHTGDIFSASSGTLILHACNCEGSWGGGIALAFRKHYPQAFKIYADHCAKFKGRMGELVGTSLLISPATKGVEAKKGHWIGCLFTSGFKGKKKDSPKKILESTETSVKDLVVQVQKLEGGSAGWAEDVPGDYEDEATQQDGSEEDGSDQSAKDDASRTNGDTAGEAEDNGDGSGKSSESPITTVRMCKINSGLFNVEWERTVEVLEGIDIPDGHPMKKIEIWERKE</sequence>
<dbReference type="Proteomes" id="UP000215453">
    <property type="component" value="Chromosome 9"/>
</dbReference>
<proteinExistence type="inferred from homology"/>
<feature type="compositionally biased region" description="Acidic residues" evidence="7">
    <location>
        <begin position="215"/>
        <end position="234"/>
    </location>
</feature>
<evidence type="ECO:0000256" key="6">
    <source>
        <dbReference type="ARBA" id="ARBA00034427"/>
    </source>
</evidence>